<sequence length="206" mass="22496">MRLVKLSVGVAVFVFCASVVMAQNRPLSPRGQASTQVGGSYNSEGQYSGGKWIDIDYGRPILRGRTDMFGEGANYSTKIYAGAPIWRIGADVTTRITTEATLVIDGKTLPAGEYSMFAELTPTEWTLVFSNLGAKQTFREETQNTVWGGYGYTSDLDVLRAPMTVAEHPVSADQLIVTFTDMTQQGGNLTVWFSDQIATIPFEVGR</sequence>
<proteinExistence type="predicted"/>
<name>A0A381TCV5_9ZZZZ</name>
<evidence type="ECO:0008006" key="2">
    <source>
        <dbReference type="Google" id="ProtNLM"/>
    </source>
</evidence>
<accession>A0A381TCV5</accession>
<dbReference type="InterPro" id="IPR021314">
    <property type="entry name" value="DUF2911"/>
</dbReference>
<dbReference type="EMBL" id="UINC01004304">
    <property type="protein sequence ID" value="SVA13331.1"/>
    <property type="molecule type" value="Genomic_DNA"/>
</dbReference>
<reference evidence="1" key="1">
    <citation type="submission" date="2018-05" db="EMBL/GenBank/DDBJ databases">
        <authorList>
            <person name="Lanie J.A."/>
            <person name="Ng W.-L."/>
            <person name="Kazmierczak K.M."/>
            <person name="Andrzejewski T.M."/>
            <person name="Davidsen T.M."/>
            <person name="Wayne K.J."/>
            <person name="Tettelin H."/>
            <person name="Glass J.I."/>
            <person name="Rusch D."/>
            <person name="Podicherti R."/>
            <person name="Tsui H.-C.T."/>
            <person name="Winkler M.E."/>
        </authorList>
    </citation>
    <scope>NUCLEOTIDE SEQUENCE</scope>
</reference>
<gene>
    <name evidence="1" type="ORF">METZ01_LOCUS66185</name>
</gene>
<dbReference type="Pfam" id="PF11138">
    <property type="entry name" value="DUF2911"/>
    <property type="match status" value="1"/>
</dbReference>
<protein>
    <recommendedName>
        <fullName evidence="2">DUF2911 domain-containing protein</fullName>
    </recommendedName>
</protein>
<organism evidence="1">
    <name type="scientific">marine metagenome</name>
    <dbReference type="NCBI Taxonomy" id="408172"/>
    <lineage>
        <taxon>unclassified sequences</taxon>
        <taxon>metagenomes</taxon>
        <taxon>ecological metagenomes</taxon>
    </lineage>
</organism>
<evidence type="ECO:0000313" key="1">
    <source>
        <dbReference type="EMBL" id="SVA13331.1"/>
    </source>
</evidence>
<dbReference type="AlphaFoldDB" id="A0A381TCV5"/>